<gene>
    <name evidence="2" type="ORF">CesoFtcFv8_007627</name>
</gene>
<name>A0AAN8CEQ8_9TELE</name>
<organism evidence="2 3">
    <name type="scientific">Champsocephalus esox</name>
    <name type="common">pike icefish</name>
    <dbReference type="NCBI Taxonomy" id="159716"/>
    <lineage>
        <taxon>Eukaryota</taxon>
        <taxon>Metazoa</taxon>
        <taxon>Chordata</taxon>
        <taxon>Craniata</taxon>
        <taxon>Vertebrata</taxon>
        <taxon>Euteleostomi</taxon>
        <taxon>Actinopterygii</taxon>
        <taxon>Neopterygii</taxon>
        <taxon>Teleostei</taxon>
        <taxon>Neoteleostei</taxon>
        <taxon>Acanthomorphata</taxon>
        <taxon>Eupercaria</taxon>
        <taxon>Perciformes</taxon>
        <taxon>Notothenioidei</taxon>
        <taxon>Channichthyidae</taxon>
        <taxon>Champsocephalus</taxon>
    </lineage>
</organism>
<keyword evidence="3" id="KW-1185">Reference proteome</keyword>
<feature type="region of interest" description="Disordered" evidence="1">
    <location>
        <begin position="1"/>
        <end position="93"/>
    </location>
</feature>
<dbReference type="EMBL" id="JAULUE010002051">
    <property type="protein sequence ID" value="KAK5902369.1"/>
    <property type="molecule type" value="Genomic_DNA"/>
</dbReference>
<dbReference type="Proteomes" id="UP001335648">
    <property type="component" value="Unassembled WGS sequence"/>
</dbReference>
<accession>A0AAN8CEQ8</accession>
<protein>
    <submittedName>
        <fullName evidence="2">Uncharacterized protein</fullName>
    </submittedName>
</protein>
<evidence type="ECO:0000313" key="2">
    <source>
        <dbReference type="EMBL" id="KAK5902369.1"/>
    </source>
</evidence>
<reference evidence="2 3" key="1">
    <citation type="journal article" date="2023" name="Mol. Biol. Evol.">
        <title>Genomics of Secondarily Temperate Adaptation in the Only Non-Antarctic Icefish.</title>
        <authorList>
            <person name="Rivera-Colon A.G."/>
            <person name="Rayamajhi N."/>
            <person name="Minhas B.F."/>
            <person name="Madrigal G."/>
            <person name="Bilyk K.T."/>
            <person name="Yoon V."/>
            <person name="Hune M."/>
            <person name="Gregory S."/>
            <person name="Cheng C.H.C."/>
            <person name="Catchen J.M."/>
        </authorList>
    </citation>
    <scope>NUCLEOTIDE SEQUENCE [LARGE SCALE GENOMIC DNA]</scope>
    <source>
        <strain evidence="2">JC2023a</strain>
    </source>
</reference>
<evidence type="ECO:0000313" key="3">
    <source>
        <dbReference type="Proteomes" id="UP001335648"/>
    </source>
</evidence>
<sequence>MRDAELTPQWPGKQHKCCRLQSQKLQRRQGADLERSVPREHQLDGPVPREHQLDGPDHLDGSVPREHQLDGPDVWTGQRCGSNSWTGRIRDIC</sequence>
<dbReference type="AlphaFoldDB" id="A0AAN8CEQ8"/>
<proteinExistence type="predicted"/>
<evidence type="ECO:0000256" key="1">
    <source>
        <dbReference type="SAM" id="MobiDB-lite"/>
    </source>
</evidence>
<comment type="caution">
    <text evidence="2">The sequence shown here is derived from an EMBL/GenBank/DDBJ whole genome shotgun (WGS) entry which is preliminary data.</text>
</comment>
<feature type="compositionally biased region" description="Basic and acidic residues" evidence="1">
    <location>
        <begin position="29"/>
        <end position="70"/>
    </location>
</feature>